<gene>
    <name evidence="1" type="primary">35</name>
    <name evidence="1" type="ORF">PBI_BELLAMY_35</name>
</gene>
<dbReference type="Proteomes" id="UP000221247">
    <property type="component" value="Segment"/>
</dbReference>
<dbReference type="EMBL" id="MF351863">
    <property type="protein sequence ID" value="ASR76080.1"/>
    <property type="molecule type" value="Genomic_DNA"/>
</dbReference>
<evidence type="ECO:0000313" key="1">
    <source>
        <dbReference type="EMBL" id="ASR76080.1"/>
    </source>
</evidence>
<reference evidence="1 2" key="1">
    <citation type="submission" date="2017-06" db="EMBL/GenBank/DDBJ databases">
        <authorList>
            <person name="Kim H.J."/>
            <person name="Triplett B.A."/>
        </authorList>
    </citation>
    <scope>NUCLEOTIDE SEQUENCE [LARGE SCALE GENOMIC DNA]</scope>
</reference>
<keyword evidence="2" id="KW-1185">Reference proteome</keyword>
<name>A0A222YVJ3_9CAUD</name>
<organism evidence="1 2">
    <name type="scientific">Synechococcus phage Bellamy</name>
    <dbReference type="NCBI Taxonomy" id="2023996"/>
    <lineage>
        <taxon>Viruses</taxon>
        <taxon>Duplodnaviria</taxon>
        <taxon>Heunggongvirae</taxon>
        <taxon>Uroviricota</taxon>
        <taxon>Caudoviricetes</taxon>
        <taxon>Pantevenvirales</taxon>
        <taxon>Kyanoviridae</taxon>
        <taxon>Bellamyvirus</taxon>
        <taxon>Bellamyvirus bellamy</taxon>
    </lineage>
</organism>
<dbReference type="GeneID" id="54981365"/>
<dbReference type="KEGG" id="vg:54981365"/>
<evidence type="ECO:0000313" key="2">
    <source>
        <dbReference type="Proteomes" id="UP000221247"/>
    </source>
</evidence>
<protein>
    <submittedName>
        <fullName evidence="1">Uncharacterized protein</fullName>
    </submittedName>
</protein>
<dbReference type="RefSeq" id="YP_009791192.1">
    <property type="nucleotide sequence ID" value="NC_047838.1"/>
</dbReference>
<accession>A0A222YVJ3</accession>
<sequence>MAIGNPITLTSNVASKTISVIATASQTLFTVTGGYRINQLAVFRNGVRLVDGRDYTAADGSTVTLLSAASLSDVLEFQIFDDFRVADAIVSAASTQTIQGNLKVTGTLDVESGGIIGISSGGTSVGVAKTLNFIGSGNTVVLSSDGTVDISISGSGGGGLGTAINYTDGTSSPLSFFDMEATITADLDLNAENAGVSSSYVVSVIPQINIASGIGVTVGAGKTMIIDVLQISDL</sequence>
<proteinExistence type="predicted"/>